<name>A0A8B7XLP0_ACAPL</name>
<sequence length="765" mass="86177">MARNGDDLMTSCKRDAKLENFLKQKLSESVFERIRAYEACIAQSKKVKRNFKFAVLTDERIYITDNPPKFIREEESVHLGDVTSIQLVNEFPDFLSGDDRENSQHISVKYRTVVPVTRSKRNLRDLLKQDKKNGADGDLSRSSPGSGTSSPSLRLTTPKGEVGDLEEMAPRRANGKMQSNGKGAGLRLNHSFDESDLRVLRQMMDSDGEESEPDRLSLSLPATELRNLSVGSDGSLGSLDRLEKSSSASSLNKAGAVETCRPLPLRPATNPGEALRSIDTPDTLSTDLATTLALPDQSSRTQKGSATAHRTLPSPDATARMKSEPFQFPSSKKANGKVSGVKESVVKDANGNTTERHKFMKSKSLDSSSSRSNSSFGEDGEQEELRKEEVIEELHVYLLSLSSPFLMHLRSSWNNYIVRSTLLKDPKLASRMGTGKSGSKHRLPSRELLERQFQQLKLEILNSAQSMPDLFQLVQELCNAAEKYFVLKKLFWKNEDLFEFMITQLSRYLPKSQLQIQNNERGRHHRADELELAILLIESLGLMFRETEMVPGRISTVKANNGKAVLDLVMVLTCLPEVPQRWRPPKSKAHSLLLETDADSWETYGDAEVFNLVKELTDASTAVLFELILIAHQANWGNSEGRFFNICWIIKVLESLQTTTYKFVERLISRAMRMLMPSSSEVLTPSQAVLLFQQFFVLQTLIQYSSSIAAHVRNNYTEEFRYYVRSPHIVNKLPQDYPITKVTLQLISEVLSHVLQERTVLQAPR</sequence>
<dbReference type="OMA" id="LFWRSSE"/>
<feature type="compositionally biased region" description="Basic and acidic residues" evidence="1">
    <location>
        <begin position="122"/>
        <end position="139"/>
    </location>
</feature>
<dbReference type="AlphaFoldDB" id="A0A8B7XLP0"/>
<dbReference type="PANTHER" id="PTHR35354:SF1">
    <property type="entry name" value="RGD1561648"/>
    <property type="match status" value="1"/>
</dbReference>
<evidence type="ECO:0000256" key="1">
    <source>
        <dbReference type="SAM" id="MobiDB-lite"/>
    </source>
</evidence>
<dbReference type="GeneID" id="110974030"/>
<accession>A0A8B7XLP0</accession>
<dbReference type="KEGG" id="aplc:110974030"/>
<dbReference type="PANTHER" id="PTHR35354">
    <property type="entry name" value="RGD1561648"/>
    <property type="match status" value="1"/>
</dbReference>
<evidence type="ECO:0000313" key="3">
    <source>
        <dbReference type="RefSeq" id="XP_022081026.1"/>
    </source>
</evidence>
<organism evidence="2 3">
    <name type="scientific">Acanthaster planci</name>
    <name type="common">Crown-of-thorns starfish</name>
    <dbReference type="NCBI Taxonomy" id="133434"/>
    <lineage>
        <taxon>Eukaryota</taxon>
        <taxon>Metazoa</taxon>
        <taxon>Echinodermata</taxon>
        <taxon>Eleutherozoa</taxon>
        <taxon>Asterozoa</taxon>
        <taxon>Asteroidea</taxon>
        <taxon>Valvatacea</taxon>
        <taxon>Valvatida</taxon>
        <taxon>Acanthasteridae</taxon>
        <taxon>Acanthaster</taxon>
    </lineage>
</organism>
<feature type="region of interest" description="Disordered" evidence="1">
    <location>
        <begin position="121"/>
        <end position="189"/>
    </location>
</feature>
<dbReference type="Proteomes" id="UP000694845">
    <property type="component" value="Unplaced"/>
</dbReference>
<evidence type="ECO:0000313" key="2">
    <source>
        <dbReference type="Proteomes" id="UP000694845"/>
    </source>
</evidence>
<feature type="region of interest" description="Disordered" evidence="1">
    <location>
        <begin position="262"/>
        <end position="384"/>
    </location>
</feature>
<gene>
    <name evidence="3" type="primary">LOC110974030</name>
</gene>
<feature type="compositionally biased region" description="Low complexity" evidence="1">
    <location>
        <begin position="280"/>
        <end position="296"/>
    </location>
</feature>
<dbReference type="CTD" id="115749"/>
<dbReference type="RefSeq" id="XP_022081026.1">
    <property type="nucleotide sequence ID" value="XM_022225334.1"/>
</dbReference>
<proteinExistence type="predicted"/>
<feature type="compositionally biased region" description="Low complexity" evidence="1">
    <location>
        <begin position="365"/>
        <end position="375"/>
    </location>
</feature>
<feature type="compositionally biased region" description="Low complexity" evidence="1">
    <location>
        <begin position="140"/>
        <end position="158"/>
    </location>
</feature>
<protein>
    <submittedName>
        <fullName evidence="3">Uncharacterized protein C12orf56-like isoform X1</fullName>
    </submittedName>
</protein>
<dbReference type="InterPro" id="IPR027878">
    <property type="entry name" value="DUF4551"/>
</dbReference>
<dbReference type="Pfam" id="PF15087">
    <property type="entry name" value="DUF4551"/>
    <property type="match status" value="2"/>
</dbReference>
<reference evidence="3" key="1">
    <citation type="submission" date="2025-08" db="UniProtKB">
        <authorList>
            <consortium name="RefSeq"/>
        </authorList>
    </citation>
    <scope>IDENTIFICATION</scope>
</reference>
<dbReference type="OrthoDB" id="6022562at2759"/>
<keyword evidence="2" id="KW-1185">Reference proteome</keyword>